<evidence type="ECO:0000256" key="1">
    <source>
        <dbReference type="SAM" id="MobiDB-lite"/>
    </source>
</evidence>
<keyword evidence="3" id="KW-0732">Signal</keyword>
<accession>A0ABD3MTK7</accession>
<feature type="signal peptide" evidence="3">
    <location>
        <begin position="1"/>
        <end position="21"/>
    </location>
</feature>
<reference evidence="4 5" key="1">
    <citation type="submission" date="2024-10" db="EMBL/GenBank/DDBJ databases">
        <title>Updated reference genomes for cyclostephanoid diatoms.</title>
        <authorList>
            <person name="Roberts W.R."/>
            <person name="Alverson A.J."/>
        </authorList>
    </citation>
    <scope>NUCLEOTIDE SEQUENCE [LARGE SCALE GENOMIC DNA]</scope>
    <source>
        <strain evidence="4 5">AJA276-08</strain>
    </source>
</reference>
<dbReference type="AlphaFoldDB" id="A0ABD3MTK7"/>
<evidence type="ECO:0000256" key="2">
    <source>
        <dbReference type="SAM" id="Phobius"/>
    </source>
</evidence>
<evidence type="ECO:0000313" key="5">
    <source>
        <dbReference type="Proteomes" id="UP001530315"/>
    </source>
</evidence>
<organism evidence="4 5">
    <name type="scientific">Stephanodiscus triporus</name>
    <dbReference type="NCBI Taxonomy" id="2934178"/>
    <lineage>
        <taxon>Eukaryota</taxon>
        <taxon>Sar</taxon>
        <taxon>Stramenopiles</taxon>
        <taxon>Ochrophyta</taxon>
        <taxon>Bacillariophyta</taxon>
        <taxon>Coscinodiscophyceae</taxon>
        <taxon>Thalassiosirophycidae</taxon>
        <taxon>Stephanodiscales</taxon>
        <taxon>Stephanodiscaceae</taxon>
        <taxon>Stephanodiscus</taxon>
    </lineage>
</organism>
<dbReference type="EMBL" id="JALLAZ020001711">
    <property type="protein sequence ID" value="KAL3767238.1"/>
    <property type="molecule type" value="Genomic_DNA"/>
</dbReference>
<feature type="chain" id="PRO_5044868944" evidence="3">
    <location>
        <begin position="22"/>
        <end position="208"/>
    </location>
</feature>
<dbReference type="Proteomes" id="UP001530315">
    <property type="component" value="Unassembled WGS sequence"/>
</dbReference>
<gene>
    <name evidence="4" type="ORF">ACHAW5_005249</name>
</gene>
<evidence type="ECO:0000256" key="3">
    <source>
        <dbReference type="SAM" id="SignalP"/>
    </source>
</evidence>
<feature type="transmembrane region" description="Helical" evidence="2">
    <location>
        <begin position="142"/>
        <end position="163"/>
    </location>
</feature>
<name>A0ABD3MTK7_9STRA</name>
<feature type="region of interest" description="Disordered" evidence="1">
    <location>
        <begin position="58"/>
        <end position="98"/>
    </location>
</feature>
<keyword evidence="2" id="KW-0472">Membrane</keyword>
<comment type="caution">
    <text evidence="4">The sequence shown here is derived from an EMBL/GenBank/DDBJ whole genome shotgun (WGS) entry which is preliminary data.</text>
</comment>
<proteinExistence type="predicted"/>
<feature type="compositionally biased region" description="Low complexity" evidence="1">
    <location>
        <begin position="76"/>
        <end position="85"/>
    </location>
</feature>
<keyword evidence="2" id="KW-0812">Transmembrane</keyword>
<protein>
    <submittedName>
        <fullName evidence="4">Uncharacterized protein</fullName>
    </submittedName>
</protein>
<keyword evidence="5" id="KW-1185">Reference proteome</keyword>
<keyword evidence="2" id="KW-1133">Transmembrane helix</keyword>
<evidence type="ECO:0000313" key="4">
    <source>
        <dbReference type="EMBL" id="KAL3767238.1"/>
    </source>
</evidence>
<sequence length="208" mass="21209">MNPRIAFLLLLSVVSVQSGSAESNLRAGASNGVVSHRQRRELSWWSSIFYLLLPPHPPHPDSSDSSPGDGSGSGFSGSSSTSTSGSGSGSGSDSDQEYIEGDTDAISRGDAVDESEMESYYLTGGSGNVNPAGGGSFGGVGVFAYIVAAMVATVVGAALVAMWKKRQAQKDDAVAPLGRFVEISSVRTPGSYSAPVGSARAARGSARV</sequence>